<gene>
    <name evidence="3" type="ORF">LFA_0684</name>
</gene>
<feature type="transmembrane region" description="Helical" evidence="2">
    <location>
        <begin position="331"/>
        <end position="351"/>
    </location>
</feature>
<dbReference type="EMBL" id="LN614827">
    <property type="protein sequence ID" value="CEG56134.1"/>
    <property type="molecule type" value="Genomic_DNA"/>
</dbReference>
<proteinExistence type="predicted"/>
<reference evidence="4" key="1">
    <citation type="submission" date="2014-09" db="EMBL/GenBank/DDBJ databases">
        <authorList>
            <person name="Gomez-Valero L."/>
        </authorList>
    </citation>
    <scope>NUCLEOTIDE SEQUENCE [LARGE SCALE GENOMIC DNA]</scope>
    <source>
        <strain evidence="4">ATCC700992</strain>
    </source>
</reference>
<name>A0A098G2D2_9GAMM</name>
<feature type="coiled-coil region" evidence="1">
    <location>
        <begin position="266"/>
        <end position="314"/>
    </location>
</feature>
<accession>A0A098G2D2</accession>
<dbReference type="RefSeq" id="WP_045094863.1">
    <property type="nucleotide sequence ID" value="NZ_LN614827.1"/>
</dbReference>
<evidence type="ECO:0000256" key="1">
    <source>
        <dbReference type="SAM" id="Coils"/>
    </source>
</evidence>
<protein>
    <submittedName>
        <fullName evidence="3">Uncharacterized protein</fullName>
    </submittedName>
</protein>
<keyword evidence="2" id="KW-0812">Transmembrane</keyword>
<evidence type="ECO:0000313" key="4">
    <source>
        <dbReference type="Proteomes" id="UP000032430"/>
    </source>
</evidence>
<keyword evidence="2" id="KW-0472">Membrane</keyword>
<dbReference type="STRING" id="1212491.LFA_0684"/>
<evidence type="ECO:0000256" key="2">
    <source>
        <dbReference type="SAM" id="Phobius"/>
    </source>
</evidence>
<keyword evidence="1" id="KW-0175">Coiled coil</keyword>
<dbReference type="AlphaFoldDB" id="A0A098G2D2"/>
<feature type="transmembrane region" description="Helical" evidence="2">
    <location>
        <begin position="357"/>
        <end position="382"/>
    </location>
</feature>
<dbReference type="Proteomes" id="UP000032430">
    <property type="component" value="Chromosome I"/>
</dbReference>
<organism evidence="3 4">
    <name type="scientific">Legionella fallonii LLAP-10</name>
    <dbReference type="NCBI Taxonomy" id="1212491"/>
    <lineage>
        <taxon>Bacteria</taxon>
        <taxon>Pseudomonadati</taxon>
        <taxon>Pseudomonadota</taxon>
        <taxon>Gammaproteobacteria</taxon>
        <taxon>Legionellales</taxon>
        <taxon>Legionellaceae</taxon>
        <taxon>Legionella</taxon>
    </lineage>
</organism>
<sequence>MPLQPIRFKTAQELNDFLDYLETLNLITLEDGAVKTTPELDKQFIKASDGSIYLLNDLLQFLNEASEEEIAASEPSFFIGNAALIFNTANLKPVTLAQLKADPNLIEQLTPVNLAPIFSSLNPKLYSDDALPSLVGAKNIEEVKKSYNNERLSQLVIKASSSFSSLFPSLETLSAASVGSLLPLVSLKKPMLVPFAFKGSDLFPDTLRDIYKITLMQQIKLKYRLLEELEVVPGLEEQQQLKQWIEAIDKENAAIKKLSSTVLEQLEVHTETVKEVQERYAKMLEEDPSGEKLKAEIEAKIKEAKELFDSAKNLEPIFDVLKPILVYSTMVALYVLFLAALIVTLMLTAIWTAPIPLLGLTLLAIESIAAPLLAIPLVMGIFELGQLIRNKFDDVLKEKYTKNQELSLEVVSLQVDELFRSTVVSLYSQEFIDNGPDHDAFVDMLWEDSVDVNTFEAELAEKMPRIATMKPKVSVVNPFNLFPSARTSDRAKGEAELTARGSFEI</sequence>
<dbReference type="OrthoDB" id="5654305at2"/>
<keyword evidence="2" id="KW-1133">Transmembrane helix</keyword>
<dbReference type="HOGENOM" id="CLU_539450_0_0_6"/>
<evidence type="ECO:0000313" key="3">
    <source>
        <dbReference type="EMBL" id="CEG56134.1"/>
    </source>
</evidence>
<dbReference type="KEGG" id="lfa:LFA_0684"/>
<keyword evidence="4" id="KW-1185">Reference proteome</keyword>